<dbReference type="GO" id="GO:0008483">
    <property type="term" value="F:transaminase activity"/>
    <property type="evidence" value="ECO:0007669"/>
    <property type="project" value="UniProtKB-KW"/>
</dbReference>
<dbReference type="InterPro" id="IPR015424">
    <property type="entry name" value="PyrdxlP-dep_Trfase"/>
</dbReference>
<reference evidence="3 4" key="1">
    <citation type="submission" date="2024-03" db="EMBL/GenBank/DDBJ databases">
        <title>Aureococcus anophagefferens CCMP1851 and Kratosvirus quantuckense: Draft genome of a second virus-susceptible host strain in the model system.</title>
        <authorList>
            <person name="Chase E."/>
            <person name="Truchon A.R."/>
            <person name="Schepens W."/>
            <person name="Wilhelm S.W."/>
        </authorList>
    </citation>
    <scope>NUCLEOTIDE SEQUENCE [LARGE SCALE GENOMIC DNA]</scope>
    <source>
        <strain evidence="3 4">CCMP1851</strain>
    </source>
</reference>
<evidence type="ECO:0000259" key="2">
    <source>
        <dbReference type="Pfam" id="PF00155"/>
    </source>
</evidence>
<dbReference type="Gene3D" id="3.40.640.10">
    <property type="entry name" value="Type I PLP-dependent aspartate aminotransferase-like (Major domain)"/>
    <property type="match status" value="1"/>
</dbReference>
<evidence type="ECO:0000313" key="4">
    <source>
        <dbReference type="Proteomes" id="UP001363151"/>
    </source>
</evidence>
<feature type="compositionally biased region" description="Basic residues" evidence="1">
    <location>
        <begin position="268"/>
        <end position="284"/>
    </location>
</feature>
<accession>A0ABR1FVL2</accession>
<proteinExistence type="predicted"/>
<evidence type="ECO:0000256" key="1">
    <source>
        <dbReference type="SAM" id="MobiDB-lite"/>
    </source>
</evidence>
<dbReference type="PANTHER" id="PTHR43510">
    <property type="entry name" value="AMINOTRANSFERASE FUNCTION, HYPOTHETICAL (EUROFUNG)"/>
    <property type="match status" value="1"/>
</dbReference>
<comment type="caution">
    <text evidence="3">The sequence shown here is derived from an EMBL/GenBank/DDBJ whole genome shotgun (WGS) entry which is preliminary data.</text>
</comment>
<sequence length="284" mass="30927">MSALSLQPTPPFVLERFFAAHEFSCKHALCSSDTEAVSLADTVARMSGDTRALWESLSLGYTETRGHPRMLELLAEDYDGLAPANFQELAPQEAILLTFAALLEPGDAVVATAPGYQSFFTCAEAAGGVVAEWRPRFDGGAARFDVADLERLCAAHRPKCIAVNFPHNPTGALPSEEEWARVVDVCDAHGAYLFADEIYRGLGRTLPAAAAAYGRGISLGGLSKSLGMPGVRAGWLAAEDDAFLTRVAELRARPPAPSEILRRATQIPRRRTTRRSARRRRRRF</sequence>
<keyword evidence="4" id="KW-1185">Reference proteome</keyword>
<keyword evidence="3" id="KW-0032">Aminotransferase</keyword>
<feature type="domain" description="Aminotransferase class I/classII large" evidence="2">
    <location>
        <begin position="61"/>
        <end position="252"/>
    </location>
</feature>
<dbReference type="InterPro" id="IPR015421">
    <property type="entry name" value="PyrdxlP-dep_Trfase_major"/>
</dbReference>
<keyword evidence="3" id="KW-0808">Transferase</keyword>
<dbReference type="PANTHER" id="PTHR43510:SF1">
    <property type="entry name" value="AMINOTRANSFERASE FUNCTION, HYPOTHETICAL (EUROFUNG)"/>
    <property type="match status" value="1"/>
</dbReference>
<organism evidence="3 4">
    <name type="scientific">Aureococcus anophagefferens</name>
    <name type="common">Harmful bloom alga</name>
    <dbReference type="NCBI Taxonomy" id="44056"/>
    <lineage>
        <taxon>Eukaryota</taxon>
        <taxon>Sar</taxon>
        <taxon>Stramenopiles</taxon>
        <taxon>Ochrophyta</taxon>
        <taxon>Pelagophyceae</taxon>
        <taxon>Pelagomonadales</taxon>
        <taxon>Pelagomonadaceae</taxon>
        <taxon>Aureococcus</taxon>
    </lineage>
</organism>
<gene>
    <name evidence="3" type="ORF">SO694_00028373</name>
</gene>
<dbReference type="EMBL" id="JBBJCI010000223">
    <property type="protein sequence ID" value="KAK7239660.1"/>
    <property type="molecule type" value="Genomic_DNA"/>
</dbReference>
<feature type="region of interest" description="Disordered" evidence="1">
    <location>
        <begin position="265"/>
        <end position="284"/>
    </location>
</feature>
<name>A0ABR1FVL2_AURAN</name>
<dbReference type="InterPro" id="IPR004839">
    <property type="entry name" value="Aminotransferase_I/II_large"/>
</dbReference>
<dbReference type="Pfam" id="PF00155">
    <property type="entry name" value="Aminotran_1_2"/>
    <property type="match status" value="1"/>
</dbReference>
<protein>
    <submittedName>
        <fullName evidence="3">Aminotransferase</fullName>
    </submittedName>
</protein>
<dbReference type="SUPFAM" id="SSF53383">
    <property type="entry name" value="PLP-dependent transferases"/>
    <property type="match status" value="1"/>
</dbReference>
<evidence type="ECO:0000313" key="3">
    <source>
        <dbReference type="EMBL" id="KAK7239660.1"/>
    </source>
</evidence>
<dbReference type="CDD" id="cd00609">
    <property type="entry name" value="AAT_like"/>
    <property type="match status" value="1"/>
</dbReference>
<dbReference type="Proteomes" id="UP001363151">
    <property type="component" value="Unassembled WGS sequence"/>
</dbReference>